<evidence type="ECO:0000313" key="2">
    <source>
        <dbReference type="Proteomes" id="UP000298416"/>
    </source>
</evidence>
<evidence type="ECO:0008006" key="3">
    <source>
        <dbReference type="Google" id="ProtNLM"/>
    </source>
</evidence>
<evidence type="ECO:0000313" key="1">
    <source>
        <dbReference type="EMBL" id="KAG6391301.1"/>
    </source>
</evidence>
<accession>A0A8X8Z4B2</accession>
<dbReference type="AlphaFoldDB" id="A0A8X8Z4B2"/>
<dbReference type="PANTHER" id="PTHR47576">
    <property type="entry name" value="BRCT DOMAIN DNA REPAIR PROTEIN-RELATED"/>
    <property type="match status" value="1"/>
</dbReference>
<reference evidence="1" key="2">
    <citation type="submission" date="2020-08" db="EMBL/GenBank/DDBJ databases">
        <title>Plant Genome Project.</title>
        <authorList>
            <person name="Zhang R.-G."/>
        </authorList>
    </citation>
    <scope>NUCLEOTIDE SEQUENCE</scope>
    <source>
        <strain evidence="1">Huo1</strain>
        <tissue evidence="1">Leaf</tissue>
    </source>
</reference>
<dbReference type="EMBL" id="PNBA02000019">
    <property type="protein sequence ID" value="KAG6391301.1"/>
    <property type="molecule type" value="Genomic_DNA"/>
</dbReference>
<keyword evidence="2" id="KW-1185">Reference proteome</keyword>
<gene>
    <name evidence="1" type="ORF">SASPL_149055</name>
</gene>
<dbReference type="PANTHER" id="PTHR47576:SF2">
    <property type="entry name" value="BRCT DOMAIN DNA REPAIR PROTEIN-RELATED"/>
    <property type="match status" value="1"/>
</dbReference>
<protein>
    <recommendedName>
        <fullName evidence="3">BRCT domain-containing protein</fullName>
    </recommendedName>
</protein>
<organism evidence="1">
    <name type="scientific">Salvia splendens</name>
    <name type="common">Scarlet sage</name>
    <dbReference type="NCBI Taxonomy" id="180675"/>
    <lineage>
        <taxon>Eukaryota</taxon>
        <taxon>Viridiplantae</taxon>
        <taxon>Streptophyta</taxon>
        <taxon>Embryophyta</taxon>
        <taxon>Tracheophyta</taxon>
        <taxon>Spermatophyta</taxon>
        <taxon>Magnoliopsida</taxon>
        <taxon>eudicotyledons</taxon>
        <taxon>Gunneridae</taxon>
        <taxon>Pentapetalae</taxon>
        <taxon>asterids</taxon>
        <taxon>lamiids</taxon>
        <taxon>Lamiales</taxon>
        <taxon>Lamiaceae</taxon>
        <taxon>Nepetoideae</taxon>
        <taxon>Mentheae</taxon>
        <taxon>Salviinae</taxon>
        <taxon>Salvia</taxon>
        <taxon>Salvia subgen. Calosphace</taxon>
        <taxon>core Calosphace</taxon>
    </lineage>
</organism>
<comment type="caution">
    <text evidence="1">The sequence shown here is derived from an EMBL/GenBank/DDBJ whole genome shotgun (WGS) entry which is preliminary data.</text>
</comment>
<reference evidence="1" key="1">
    <citation type="submission" date="2018-01" db="EMBL/GenBank/DDBJ databases">
        <authorList>
            <person name="Mao J.F."/>
        </authorList>
    </citation>
    <scope>NUCLEOTIDE SEQUENCE</scope>
    <source>
        <strain evidence="1">Huo1</strain>
        <tissue evidence="1">Leaf</tissue>
    </source>
</reference>
<dbReference type="Proteomes" id="UP000298416">
    <property type="component" value="Unassembled WGS sequence"/>
</dbReference>
<proteinExistence type="predicted"/>
<sequence length="156" mass="17096">MQHGTTKGLLPVTIGWFVDSVKRNVRLKETVYSVNSIGDDGLAIIDFKRLDQSSGAENSCLPSGLLKHTKQSDFCGAPGSQFPERERKRLSTSPSFSSQTFYADIDVPAELLNKVSEALSAEGAILLDQWFVGCNATYVVCEGLLYENICDTQPML</sequence>
<name>A0A8X8Z4B2_SALSN</name>